<accession>A0A4R1NG61</accession>
<evidence type="ECO:0000256" key="1">
    <source>
        <dbReference type="SAM" id="Phobius"/>
    </source>
</evidence>
<gene>
    <name evidence="2" type="ORF">EZJ58_1743</name>
</gene>
<feature type="transmembrane region" description="Helical" evidence="1">
    <location>
        <begin position="12"/>
        <end position="35"/>
    </location>
</feature>
<keyword evidence="3" id="KW-1185">Reference proteome</keyword>
<name>A0A4R1NG61_9GAMM</name>
<organism evidence="2 3">
    <name type="scientific">Sodalis ligni</name>
    <dbReference type="NCBI Taxonomy" id="2697027"/>
    <lineage>
        <taxon>Bacteria</taxon>
        <taxon>Pseudomonadati</taxon>
        <taxon>Pseudomonadota</taxon>
        <taxon>Gammaproteobacteria</taxon>
        <taxon>Enterobacterales</taxon>
        <taxon>Bruguierivoracaceae</taxon>
        <taxon>Sodalis</taxon>
    </lineage>
</organism>
<evidence type="ECO:0000313" key="3">
    <source>
        <dbReference type="Proteomes" id="UP000294555"/>
    </source>
</evidence>
<proteinExistence type="predicted"/>
<comment type="caution">
    <text evidence="2">The sequence shown here is derived from an EMBL/GenBank/DDBJ whole genome shotgun (WGS) entry which is preliminary data.</text>
</comment>
<sequence length="58" mass="6279">MENSKLDDTKLLAIIGLLISVLITVSVLFGIAYFYDIRHSNSVDTGACYSKTGGVQNL</sequence>
<keyword evidence="1" id="KW-0812">Transmembrane</keyword>
<evidence type="ECO:0000313" key="2">
    <source>
        <dbReference type="EMBL" id="TCL03666.1"/>
    </source>
</evidence>
<keyword evidence="1" id="KW-0472">Membrane</keyword>
<protein>
    <submittedName>
        <fullName evidence="2">Uncharacterized protein</fullName>
    </submittedName>
</protein>
<dbReference type="Proteomes" id="UP000294555">
    <property type="component" value="Unassembled WGS sequence"/>
</dbReference>
<dbReference type="AlphaFoldDB" id="A0A4R1NG61"/>
<dbReference type="EMBL" id="SJOI01000001">
    <property type="protein sequence ID" value="TCL03666.1"/>
    <property type="molecule type" value="Genomic_DNA"/>
</dbReference>
<keyword evidence="1" id="KW-1133">Transmembrane helix</keyword>
<dbReference type="RefSeq" id="WP_165934143.1">
    <property type="nucleotide sequence ID" value="NZ_CP075169.1"/>
</dbReference>
<reference evidence="2 3" key="1">
    <citation type="submission" date="2019-02" db="EMBL/GenBank/DDBJ databases">
        <title>Investigation of anaerobic lignin degradation for improved lignocellulosic biofuels.</title>
        <authorList>
            <person name="Deangelis K."/>
        </authorList>
    </citation>
    <scope>NUCLEOTIDE SEQUENCE [LARGE SCALE GENOMIC DNA]</scope>
    <source>
        <strain evidence="2 3">159R</strain>
    </source>
</reference>